<reference evidence="1" key="2">
    <citation type="journal article" date="2015" name="Data Brief">
        <title>Shoot transcriptome of the giant reed, Arundo donax.</title>
        <authorList>
            <person name="Barrero R.A."/>
            <person name="Guerrero F.D."/>
            <person name="Moolhuijzen P."/>
            <person name="Goolsby J.A."/>
            <person name="Tidwell J."/>
            <person name="Bellgard S.E."/>
            <person name="Bellgard M.I."/>
        </authorList>
    </citation>
    <scope>NUCLEOTIDE SEQUENCE</scope>
    <source>
        <tissue evidence="1">Shoot tissue taken approximately 20 cm above the soil surface</tissue>
    </source>
</reference>
<name>A0A0A9GEG5_ARUDO</name>
<proteinExistence type="predicted"/>
<protein>
    <submittedName>
        <fullName evidence="1">Uncharacterized protein</fullName>
    </submittedName>
</protein>
<sequence>MSLRYSTLLLKTRRDSTTLRFCQRYSSRGPPFELRRLLEEQWWAFNARGRRFASWTVRVDRADGKLVEDRGAQRVRGTTHDPARG</sequence>
<accession>A0A0A9GEG5</accession>
<reference evidence="1" key="1">
    <citation type="submission" date="2014-09" db="EMBL/GenBank/DDBJ databases">
        <authorList>
            <person name="Magalhaes I.L.F."/>
            <person name="Oliveira U."/>
            <person name="Santos F.R."/>
            <person name="Vidigal T.H.D.A."/>
            <person name="Brescovit A.D."/>
            <person name="Santos A.J."/>
        </authorList>
    </citation>
    <scope>NUCLEOTIDE SEQUENCE</scope>
    <source>
        <tissue evidence="1">Shoot tissue taken approximately 20 cm above the soil surface</tissue>
    </source>
</reference>
<organism evidence="1">
    <name type="scientific">Arundo donax</name>
    <name type="common">Giant reed</name>
    <name type="synonym">Donax arundinaceus</name>
    <dbReference type="NCBI Taxonomy" id="35708"/>
    <lineage>
        <taxon>Eukaryota</taxon>
        <taxon>Viridiplantae</taxon>
        <taxon>Streptophyta</taxon>
        <taxon>Embryophyta</taxon>
        <taxon>Tracheophyta</taxon>
        <taxon>Spermatophyta</taxon>
        <taxon>Magnoliopsida</taxon>
        <taxon>Liliopsida</taxon>
        <taxon>Poales</taxon>
        <taxon>Poaceae</taxon>
        <taxon>PACMAD clade</taxon>
        <taxon>Arundinoideae</taxon>
        <taxon>Arundineae</taxon>
        <taxon>Arundo</taxon>
    </lineage>
</organism>
<evidence type="ECO:0000313" key="1">
    <source>
        <dbReference type="EMBL" id="JAE22892.1"/>
    </source>
</evidence>
<dbReference type="EMBL" id="GBRH01175004">
    <property type="protein sequence ID" value="JAE22892.1"/>
    <property type="molecule type" value="Transcribed_RNA"/>
</dbReference>
<dbReference type="AlphaFoldDB" id="A0A0A9GEG5"/>